<dbReference type="EMBL" id="QGKY02001015">
    <property type="protein sequence ID" value="KAF2570252.1"/>
    <property type="molecule type" value="Genomic_DNA"/>
</dbReference>
<feature type="domain" description="Bulb-type lectin" evidence="6">
    <location>
        <begin position="1"/>
        <end position="59"/>
    </location>
</feature>
<feature type="compositionally biased region" description="Acidic residues" evidence="5">
    <location>
        <begin position="473"/>
        <end position="482"/>
    </location>
</feature>
<dbReference type="InterPro" id="IPR036426">
    <property type="entry name" value="Bulb-type_lectin_dom_sf"/>
</dbReference>
<dbReference type="PANTHER" id="PTHR32444:SF235">
    <property type="entry name" value="OS01G0783900 PROTEIN"/>
    <property type="match status" value="1"/>
</dbReference>
<name>A0A8S9ILM2_BRACR</name>
<dbReference type="AlphaFoldDB" id="A0A8S9ILM2"/>
<keyword evidence="4" id="KW-0325">Glycoprotein</keyword>
<accession>A0A8S9ILM2</accession>
<dbReference type="PANTHER" id="PTHR32444">
    <property type="entry name" value="BULB-TYPE LECTIN DOMAIN-CONTAINING PROTEIN"/>
    <property type="match status" value="1"/>
</dbReference>
<comment type="caution">
    <text evidence="7">The sequence shown here is derived from an EMBL/GenBank/DDBJ whole genome shotgun (WGS) entry which is preliminary data.</text>
</comment>
<dbReference type="SUPFAM" id="SSF51110">
    <property type="entry name" value="alpha-D-mannose-specific plant lectins"/>
    <property type="match status" value="1"/>
</dbReference>
<feature type="compositionally biased region" description="Polar residues" evidence="5">
    <location>
        <begin position="418"/>
        <end position="432"/>
    </location>
</feature>
<organism evidence="7">
    <name type="scientific">Brassica cretica</name>
    <name type="common">Mustard</name>
    <dbReference type="NCBI Taxonomy" id="69181"/>
    <lineage>
        <taxon>Eukaryota</taxon>
        <taxon>Viridiplantae</taxon>
        <taxon>Streptophyta</taxon>
        <taxon>Embryophyta</taxon>
        <taxon>Tracheophyta</taxon>
        <taxon>Spermatophyta</taxon>
        <taxon>Magnoliopsida</taxon>
        <taxon>eudicotyledons</taxon>
        <taxon>Gunneridae</taxon>
        <taxon>Pentapetalae</taxon>
        <taxon>rosids</taxon>
        <taxon>malvids</taxon>
        <taxon>Brassicales</taxon>
        <taxon>Brassicaceae</taxon>
        <taxon>Brassiceae</taxon>
        <taxon>Brassica</taxon>
    </lineage>
</organism>
<evidence type="ECO:0000256" key="4">
    <source>
        <dbReference type="ARBA" id="ARBA00023180"/>
    </source>
</evidence>
<dbReference type="Pfam" id="PF01453">
    <property type="entry name" value="B_lectin"/>
    <property type="match status" value="1"/>
</dbReference>
<dbReference type="InterPro" id="IPR001480">
    <property type="entry name" value="Bulb-type_lectin_dom"/>
</dbReference>
<dbReference type="InterPro" id="IPR003609">
    <property type="entry name" value="Pan_app"/>
</dbReference>
<sequence>MANLSISSNGSLLLFDGKHGIVWSSGVTFASNRSHVELSDSGNLIVVDNISERTLWQSFDHLGDTLLQSSFLMYNLATGEKRFLTSWKSYNDPSPGDFVAQITPQVPSQGFIMKGSTPYWRSGPWAKTRFTGLPLMDESFTSPFSLHQDVNGSGYFSYSEKDYNLSRIVLTSEGSLEVFRHNGTTWEFNYQTPAHSCDSYDACGPFGLCVSSVPPKCKCFKGFEPKYTEEWKRGNWTGGCVRQTELLCERNSTSKDANVFYPVANIKPPDFYEFANSVDFEECYQICLHNYADHAEVGSSNVSGSEDRGRYQGDTATVRHPNTIAYPEKFFESAQAIAAHSHLRWPDLSREWIHRQQARIARVDWESRLPCVLGPCKLRLPLFTRKKQRLLDKAREMDGVPDLSALLKGKLQLLTKKSTTVDPQGPSNSGVDVTSEGGETSREGASREGASREEGPIATDQGGHGRDFCFWSQEEEEKDQKD</sequence>
<evidence type="ECO:0000259" key="6">
    <source>
        <dbReference type="PROSITE" id="PS50927"/>
    </source>
</evidence>
<evidence type="ECO:0000256" key="2">
    <source>
        <dbReference type="ARBA" id="ARBA00022729"/>
    </source>
</evidence>
<dbReference type="Pfam" id="PF08276">
    <property type="entry name" value="PAN_2"/>
    <property type="match status" value="1"/>
</dbReference>
<evidence type="ECO:0000256" key="3">
    <source>
        <dbReference type="ARBA" id="ARBA00023157"/>
    </source>
</evidence>
<keyword evidence="2" id="KW-0732">Signal</keyword>
<keyword evidence="3" id="KW-1015">Disulfide bond</keyword>
<dbReference type="PROSITE" id="PS50927">
    <property type="entry name" value="BULB_LECTIN"/>
    <property type="match status" value="1"/>
</dbReference>
<evidence type="ECO:0000313" key="7">
    <source>
        <dbReference type="EMBL" id="KAF2570252.1"/>
    </source>
</evidence>
<feature type="region of interest" description="Disordered" evidence="5">
    <location>
        <begin position="417"/>
        <end position="482"/>
    </location>
</feature>
<feature type="compositionally biased region" description="Basic and acidic residues" evidence="5">
    <location>
        <begin position="439"/>
        <end position="455"/>
    </location>
</feature>
<evidence type="ECO:0000256" key="1">
    <source>
        <dbReference type="ARBA" id="ARBA00022471"/>
    </source>
</evidence>
<evidence type="ECO:0000256" key="5">
    <source>
        <dbReference type="SAM" id="MobiDB-lite"/>
    </source>
</evidence>
<protein>
    <recommendedName>
        <fullName evidence="6">Bulb-type lectin domain-containing protein</fullName>
    </recommendedName>
</protein>
<keyword evidence="1" id="KW-0713">Self-incompatibility</keyword>
<dbReference type="Gene3D" id="2.90.10.10">
    <property type="entry name" value="Bulb-type lectin domain"/>
    <property type="match status" value="1"/>
</dbReference>
<dbReference type="InterPro" id="IPR000858">
    <property type="entry name" value="S_locus_glycoprot_dom"/>
</dbReference>
<reference evidence="7" key="1">
    <citation type="submission" date="2019-12" db="EMBL/GenBank/DDBJ databases">
        <title>Genome sequencing and annotation of Brassica cretica.</title>
        <authorList>
            <person name="Studholme D.J."/>
            <person name="Sarris P.F."/>
        </authorList>
    </citation>
    <scope>NUCLEOTIDE SEQUENCE</scope>
    <source>
        <strain evidence="7">PFS-102/07</strain>
        <tissue evidence="7">Leaf</tissue>
    </source>
</reference>
<dbReference type="GO" id="GO:0060320">
    <property type="term" value="P:rejection of self pollen"/>
    <property type="evidence" value="ECO:0007669"/>
    <property type="project" value="UniProtKB-KW"/>
</dbReference>
<dbReference type="Pfam" id="PF00954">
    <property type="entry name" value="S_locus_glycop"/>
    <property type="match status" value="1"/>
</dbReference>
<gene>
    <name evidence="7" type="ORF">F2Q70_00001677</name>
</gene>
<proteinExistence type="predicted"/>